<evidence type="ECO:0000313" key="1">
    <source>
        <dbReference type="EMBL" id="MFL0246086.1"/>
    </source>
</evidence>
<organism evidence="1 2">
    <name type="scientific">Candidatus Clostridium stratigraminis</name>
    <dbReference type="NCBI Taxonomy" id="3381661"/>
    <lineage>
        <taxon>Bacteria</taxon>
        <taxon>Bacillati</taxon>
        <taxon>Bacillota</taxon>
        <taxon>Clostridia</taxon>
        <taxon>Eubacteriales</taxon>
        <taxon>Clostridiaceae</taxon>
        <taxon>Clostridium</taxon>
    </lineage>
</organism>
<accession>A0ABW8T182</accession>
<proteinExistence type="predicted"/>
<reference evidence="1 2" key="1">
    <citation type="submission" date="2024-11" db="EMBL/GenBank/DDBJ databases">
        <authorList>
            <person name="Heng Y.C."/>
            <person name="Lim A.C.H."/>
            <person name="Lee J.K.Y."/>
            <person name="Kittelmann S."/>
        </authorList>
    </citation>
    <scope>NUCLEOTIDE SEQUENCE [LARGE SCALE GENOMIC DNA]</scope>
    <source>
        <strain evidence="1 2">WILCCON 0185</strain>
    </source>
</reference>
<comment type="caution">
    <text evidence="1">The sequence shown here is derived from an EMBL/GenBank/DDBJ whole genome shotgun (WGS) entry which is preliminary data.</text>
</comment>
<protein>
    <submittedName>
        <fullName evidence="1">Uncharacterized protein</fullName>
    </submittedName>
</protein>
<gene>
    <name evidence="1" type="ORF">ACJDUG_03725</name>
</gene>
<keyword evidence="2" id="KW-1185">Reference proteome</keyword>
<dbReference type="EMBL" id="JBJHZZ010000001">
    <property type="protein sequence ID" value="MFL0246086.1"/>
    <property type="molecule type" value="Genomic_DNA"/>
</dbReference>
<dbReference type="Proteomes" id="UP001623591">
    <property type="component" value="Unassembled WGS sequence"/>
</dbReference>
<name>A0ABW8T182_9CLOT</name>
<dbReference type="RefSeq" id="WP_406768538.1">
    <property type="nucleotide sequence ID" value="NZ_JBJHZZ010000001.1"/>
</dbReference>
<evidence type="ECO:0000313" key="2">
    <source>
        <dbReference type="Proteomes" id="UP001623591"/>
    </source>
</evidence>
<sequence length="60" mass="6950">MNTRYNLSHIKYYGIGIPKKGELATIEDEEKVKRLIRSVKPMEVEEMVDELNTDGNKIVL</sequence>